<dbReference type="Pfam" id="PF02758">
    <property type="entry name" value="PYRIN"/>
    <property type="match status" value="1"/>
</dbReference>
<comment type="caution">
    <text evidence="2">The sequence shown here is derived from an EMBL/GenBank/DDBJ whole genome shotgun (WGS) entry which is preliminary data.</text>
</comment>
<dbReference type="PROSITE" id="PS50824">
    <property type="entry name" value="DAPIN"/>
    <property type="match status" value="1"/>
</dbReference>
<keyword evidence="4" id="KW-1185">Reference proteome</keyword>
<reference evidence="2" key="1">
    <citation type="submission" date="2022-08" db="EMBL/GenBank/DDBJ databases">
        <title>Genome sequencing of akame (Lates japonicus).</title>
        <authorList>
            <person name="Hashiguchi Y."/>
            <person name="Takahashi H."/>
        </authorList>
    </citation>
    <scope>NUCLEOTIDE SEQUENCE</scope>
    <source>
        <strain evidence="2">Kochi</strain>
    </source>
</reference>
<feature type="domain" description="Pyrin" evidence="1">
    <location>
        <begin position="14"/>
        <end position="112"/>
    </location>
</feature>
<proteinExistence type="predicted"/>
<protein>
    <submittedName>
        <fullName evidence="2">Apoptosis-associated speck-like protein containing a CARD</fullName>
    </submittedName>
</protein>
<evidence type="ECO:0000313" key="4">
    <source>
        <dbReference type="Proteomes" id="UP001279410"/>
    </source>
</evidence>
<name>A0AAD3NES0_LATJO</name>
<organism evidence="2 4">
    <name type="scientific">Lates japonicus</name>
    <name type="common">Japanese lates</name>
    <dbReference type="NCBI Taxonomy" id="270547"/>
    <lineage>
        <taxon>Eukaryota</taxon>
        <taxon>Metazoa</taxon>
        <taxon>Chordata</taxon>
        <taxon>Craniata</taxon>
        <taxon>Vertebrata</taxon>
        <taxon>Euteleostomi</taxon>
        <taxon>Actinopterygii</taxon>
        <taxon>Neopterygii</taxon>
        <taxon>Teleostei</taxon>
        <taxon>Neoteleostei</taxon>
        <taxon>Acanthomorphata</taxon>
        <taxon>Carangaria</taxon>
        <taxon>Carangaria incertae sedis</taxon>
        <taxon>Centropomidae</taxon>
        <taxon>Lates</taxon>
    </lineage>
</organism>
<dbReference type="Gene3D" id="1.10.533.10">
    <property type="entry name" value="Death Domain, Fas"/>
    <property type="match status" value="1"/>
</dbReference>
<dbReference type="SUPFAM" id="SSF47986">
    <property type="entry name" value="DEATH domain"/>
    <property type="match status" value="1"/>
</dbReference>
<dbReference type="EMBL" id="BRZM01000517">
    <property type="protein sequence ID" value="GLD71113.1"/>
    <property type="molecule type" value="Genomic_DNA"/>
</dbReference>
<sequence>MVQVRDDGDDEAVMDDTVKEVLLKQLKKLRAEEFQEFKFYLEEYGSKAEATLSKDTSVMAISPCDLENADRRRTVDLIVQTYPSQSVEVTHQVLHKVGRNDLVESFSENTRRGPLQLNAEHLQ</sequence>
<dbReference type="SMART" id="SM01289">
    <property type="entry name" value="PYRIN"/>
    <property type="match status" value="1"/>
</dbReference>
<evidence type="ECO:0000313" key="2">
    <source>
        <dbReference type="EMBL" id="GLD71110.1"/>
    </source>
</evidence>
<dbReference type="AlphaFoldDB" id="A0AAD3NES0"/>
<dbReference type="InterPro" id="IPR004020">
    <property type="entry name" value="DAPIN"/>
</dbReference>
<dbReference type="Proteomes" id="UP001279410">
    <property type="component" value="Unassembled WGS sequence"/>
</dbReference>
<accession>A0AAD3NES0</accession>
<evidence type="ECO:0000259" key="1">
    <source>
        <dbReference type="PROSITE" id="PS50824"/>
    </source>
</evidence>
<dbReference type="EMBL" id="BRZM01000516">
    <property type="protein sequence ID" value="GLD71110.1"/>
    <property type="molecule type" value="Genomic_DNA"/>
</dbReference>
<dbReference type="InterPro" id="IPR011029">
    <property type="entry name" value="DEATH-like_dom_sf"/>
</dbReference>
<evidence type="ECO:0000313" key="3">
    <source>
        <dbReference type="EMBL" id="GLD71113.1"/>
    </source>
</evidence>
<gene>
    <name evidence="2" type="ORF">AKAME5_002243100</name>
    <name evidence="3" type="ORF">AKAME5_002243400</name>
</gene>